<dbReference type="Pfam" id="PF10647">
    <property type="entry name" value="Gmad1"/>
    <property type="match status" value="1"/>
</dbReference>
<dbReference type="PROSITE" id="PS51257">
    <property type="entry name" value="PROKAR_LIPOPROTEIN"/>
    <property type="match status" value="1"/>
</dbReference>
<dbReference type="InterPro" id="IPR018910">
    <property type="entry name" value="LpqB_C"/>
</dbReference>
<evidence type="ECO:0000259" key="3">
    <source>
        <dbReference type="Pfam" id="PF25976"/>
    </source>
</evidence>
<proteinExistence type="predicted"/>
<sequence>MTTKNMTSRHGAGRTRLLVGILSLVVLLSACAGLPTGDTVEPGLPVQGAPIQEVQALPVGPEEDASPDQIVASFLLASGSFADDHEVARTFLTDDLARQWRPTSQVLVYDGEPELTVVDGSTVRAEVTVRGAVDEDGYLVEEPRGTAQTHQFTMEQVGGQWRISSFPDNYGVWLSETTFELRYGSYAIHYVTPDSGLLVPDIRWFPRGDGLPTSLATAQIGPVPDYLAGAASTGISEDLHLVASAVPVDPATGTATVELRGLSLGNSAVQQKELFAQFAQTLKQAPGVNSVLIRGAGRPLQVEGVDNPIADVAATGFEDAEWVIPYGLLRSRVDLIPVMPQHYQLQDNRAVDPESLPSIPIRWQDVATDAEVREFAGISTVGGDELWRWKGGTENTMGGIGTELTAPTFDRSGALWLAGRATTGPRVWVIARSEPLSRAVARPMEAPWLDENQTVTDFRVAADDQRALIVLQDRDTQETQVGITGIIRGKDGQPTALTEPYQVAPTLTSVTSAVWASQTELFVLGRQAQDTTDRPFRVHIGGWLEPLRLVSEATDVRAVPSDDSSALLVLSEQGRIYTQDRNDWGIGRNGDDLIIPGT</sequence>
<dbReference type="Proteomes" id="UP001056455">
    <property type="component" value="Chromosome"/>
</dbReference>
<dbReference type="InterPro" id="IPR019606">
    <property type="entry name" value="GerMN"/>
</dbReference>
<feature type="domain" description="Lipoprotein LpqB C-terminal" evidence="2">
    <location>
        <begin position="363"/>
        <end position="584"/>
    </location>
</feature>
<keyword evidence="5" id="KW-1185">Reference proteome</keyword>
<evidence type="ECO:0000259" key="2">
    <source>
        <dbReference type="Pfam" id="PF10647"/>
    </source>
</evidence>
<accession>A0ABY4YPL7</accession>
<organism evidence="4 5">
    <name type="scientific">Ornithinimicrobium faecis</name>
    <dbReference type="NCBI Taxonomy" id="2934158"/>
    <lineage>
        <taxon>Bacteria</taxon>
        <taxon>Bacillati</taxon>
        <taxon>Actinomycetota</taxon>
        <taxon>Actinomycetes</taxon>
        <taxon>Micrococcales</taxon>
        <taxon>Ornithinimicrobiaceae</taxon>
        <taxon>Ornithinimicrobium</taxon>
    </lineage>
</organism>
<dbReference type="Pfam" id="PF25976">
    <property type="entry name" value="LpqB_N"/>
    <property type="match status" value="1"/>
</dbReference>
<dbReference type="EMBL" id="CP099489">
    <property type="protein sequence ID" value="USQ78718.1"/>
    <property type="molecule type" value="Genomic_DNA"/>
</dbReference>
<dbReference type="Pfam" id="PF10646">
    <property type="entry name" value="Germane"/>
    <property type="match status" value="1"/>
</dbReference>
<evidence type="ECO:0000313" key="4">
    <source>
        <dbReference type="EMBL" id="USQ78718.1"/>
    </source>
</evidence>
<evidence type="ECO:0000313" key="5">
    <source>
        <dbReference type="Proteomes" id="UP001056455"/>
    </source>
</evidence>
<protein>
    <submittedName>
        <fullName evidence="4">LpqB family beta-propeller domain-containing protein</fullName>
    </submittedName>
</protein>
<reference evidence="4" key="1">
    <citation type="submission" date="2022-06" db="EMBL/GenBank/DDBJ databases">
        <title>Ornithinimicrobium HY1793.</title>
        <authorList>
            <person name="Huang Y."/>
        </authorList>
    </citation>
    <scope>NUCLEOTIDE SEQUENCE</scope>
    <source>
        <strain evidence="4">HY1793</strain>
    </source>
</reference>
<feature type="domain" description="Lipoprotein LpqB N-terminal" evidence="3">
    <location>
        <begin position="60"/>
        <end position="180"/>
    </location>
</feature>
<dbReference type="InterPro" id="IPR059026">
    <property type="entry name" value="LpqB_N"/>
</dbReference>
<feature type="domain" description="GerMN" evidence="1">
    <location>
        <begin position="193"/>
        <end position="300"/>
    </location>
</feature>
<name>A0ABY4YPL7_9MICO</name>
<evidence type="ECO:0000259" key="1">
    <source>
        <dbReference type="Pfam" id="PF10646"/>
    </source>
</evidence>
<dbReference type="RefSeq" id="WP_252591514.1">
    <property type="nucleotide sequence ID" value="NZ_CP099489.1"/>
</dbReference>
<gene>
    <name evidence="4" type="ORF">NF556_13910</name>
</gene>